<dbReference type="InterPro" id="IPR003811">
    <property type="entry name" value="G3P_acylTferase_PlsY"/>
</dbReference>
<proteinExistence type="inferred from homology"/>
<dbReference type="PANTHER" id="PTHR30309:SF0">
    <property type="entry name" value="GLYCEROL-3-PHOSPHATE ACYLTRANSFERASE-RELATED"/>
    <property type="match status" value="1"/>
</dbReference>
<protein>
    <recommendedName>
        <fullName evidence="10">Glycerol-3-phosphate acyltransferase</fullName>
    </recommendedName>
    <alternativeName>
        <fullName evidence="10">Acyl-PO4 G3P acyltransferase</fullName>
    </alternativeName>
    <alternativeName>
        <fullName evidence="10">Acyl-phosphate--glycerol-3-phosphate acyltransferase</fullName>
    </alternativeName>
    <alternativeName>
        <fullName evidence="10">G3P acyltransferase</fullName>
        <shortName evidence="10">GPAT</shortName>
        <ecNumber evidence="10">2.3.1.275</ecNumber>
    </alternativeName>
    <alternativeName>
        <fullName evidence="10">Lysophosphatidic acid synthase</fullName>
        <shortName evidence="10">LPA synthase</shortName>
    </alternativeName>
</protein>
<dbReference type="GO" id="GO:0005886">
    <property type="term" value="C:plasma membrane"/>
    <property type="evidence" value="ECO:0007669"/>
    <property type="project" value="UniProtKB-SubCell"/>
</dbReference>
<keyword evidence="3 10" id="KW-0808">Transferase</keyword>
<comment type="catalytic activity">
    <reaction evidence="10">
        <text>an acyl phosphate + sn-glycerol 3-phosphate = a 1-acyl-sn-glycero-3-phosphate + phosphate</text>
        <dbReference type="Rhea" id="RHEA:34075"/>
        <dbReference type="ChEBI" id="CHEBI:43474"/>
        <dbReference type="ChEBI" id="CHEBI:57597"/>
        <dbReference type="ChEBI" id="CHEBI:57970"/>
        <dbReference type="ChEBI" id="CHEBI:59918"/>
        <dbReference type="EC" id="2.3.1.275"/>
    </reaction>
</comment>
<comment type="similarity">
    <text evidence="10">Belongs to the PlsY family.</text>
</comment>
<evidence type="ECO:0000256" key="4">
    <source>
        <dbReference type="ARBA" id="ARBA00022692"/>
    </source>
</evidence>
<feature type="transmembrane region" description="Helical" evidence="10">
    <location>
        <begin position="177"/>
        <end position="196"/>
    </location>
</feature>
<dbReference type="PANTHER" id="PTHR30309">
    <property type="entry name" value="INNER MEMBRANE PROTEIN YGIH"/>
    <property type="match status" value="1"/>
</dbReference>
<reference evidence="12" key="1">
    <citation type="submission" date="2017-02" db="EMBL/GenBank/DDBJ databases">
        <authorList>
            <person name="Varghese N."/>
            <person name="Submissions S."/>
        </authorList>
    </citation>
    <scope>NUCLEOTIDE SEQUENCE [LARGE SCALE GENOMIC DNA]</scope>
    <source>
        <strain evidence="12">ATCC 27862</strain>
    </source>
</reference>
<evidence type="ECO:0000256" key="8">
    <source>
        <dbReference type="ARBA" id="ARBA00023209"/>
    </source>
</evidence>
<organism evidence="11 12">
    <name type="scientific">Mycoplasmopsis verecunda</name>
    <dbReference type="NCBI Taxonomy" id="171291"/>
    <lineage>
        <taxon>Bacteria</taxon>
        <taxon>Bacillati</taxon>
        <taxon>Mycoplasmatota</taxon>
        <taxon>Mycoplasmoidales</taxon>
        <taxon>Metamycoplasmataceae</taxon>
        <taxon>Mycoplasmopsis</taxon>
    </lineage>
</organism>
<feature type="transmembrane region" description="Helical" evidence="10">
    <location>
        <begin position="147"/>
        <end position="170"/>
    </location>
</feature>
<feature type="transmembrane region" description="Helical" evidence="10">
    <location>
        <begin position="111"/>
        <end position="135"/>
    </location>
</feature>
<keyword evidence="8 10" id="KW-0594">Phospholipid biosynthesis</keyword>
<dbReference type="OrthoDB" id="9777124at2"/>
<evidence type="ECO:0000256" key="9">
    <source>
        <dbReference type="ARBA" id="ARBA00023264"/>
    </source>
</evidence>
<dbReference type="UniPathway" id="UPA00085"/>
<keyword evidence="9 10" id="KW-1208">Phospholipid metabolism</keyword>
<keyword evidence="12" id="KW-1185">Reference proteome</keyword>
<dbReference type="Proteomes" id="UP000190389">
    <property type="component" value="Unassembled WGS sequence"/>
</dbReference>
<keyword evidence="1 10" id="KW-1003">Cell membrane</keyword>
<comment type="subcellular location">
    <subcellularLocation>
        <location evidence="10">Cell membrane</location>
        <topology evidence="10">Multi-pass membrane protein</topology>
    </subcellularLocation>
</comment>
<dbReference type="EC" id="2.3.1.275" evidence="10"/>
<dbReference type="HAMAP" id="MF_01043">
    <property type="entry name" value="PlsY"/>
    <property type="match status" value="1"/>
</dbReference>
<keyword evidence="5 10" id="KW-1133">Transmembrane helix</keyword>
<dbReference type="GO" id="GO:0043772">
    <property type="term" value="F:acyl-phosphate glycerol-3-phosphate acyltransferase activity"/>
    <property type="evidence" value="ECO:0007669"/>
    <property type="project" value="UniProtKB-UniRule"/>
</dbReference>
<evidence type="ECO:0000256" key="5">
    <source>
        <dbReference type="ARBA" id="ARBA00022989"/>
    </source>
</evidence>
<gene>
    <name evidence="10" type="primary">plsY</name>
    <name evidence="11" type="ORF">SAMN02745154_00534</name>
</gene>
<dbReference type="Pfam" id="PF02660">
    <property type="entry name" value="G3P_acyltransf"/>
    <property type="match status" value="1"/>
</dbReference>
<sequence length="292" mass="31927">MQGNLSILIFSSVLINIAFIVMGYLIGSLNTSIILGKIIKKDPREEHSQNAGATNSSRVFGRKIGIIILLVDIAKTIVAVAIATGFAYLANITPQLRMPAEIAKTPVVYQAQPIVAVPMLAGFGVVLGHCFPVFYGFKGGKGVACSIGLIISYNIVLLPIAAVFFFAVAFWKKYVSLASMVAAILLIPFVFVPWMSNSVIAWGTNFNWLNNIVNDAFVSNPVHGQVLPELKPWVPVDQKHLFIYIFNYTLTIGSIFNGFIYLGAVGLILLTHRTNIKRLISGTERKINLKKS</sequence>
<evidence type="ECO:0000256" key="2">
    <source>
        <dbReference type="ARBA" id="ARBA00022516"/>
    </source>
</evidence>
<keyword evidence="11" id="KW-0012">Acyltransferase</keyword>
<evidence type="ECO:0000256" key="6">
    <source>
        <dbReference type="ARBA" id="ARBA00023098"/>
    </source>
</evidence>
<comment type="function">
    <text evidence="10">Catalyzes the transfer of an acyl group from acyl-phosphate (acyl-PO(4)) to glycerol-3-phosphate (G3P) to form lysophosphatidic acid (LPA). This enzyme utilizes acyl-phosphate as fatty acyl donor, but not acyl-CoA or acyl-ACP.</text>
</comment>
<dbReference type="STRING" id="171291.SAMN02745154_00534"/>
<dbReference type="GO" id="GO:0008654">
    <property type="term" value="P:phospholipid biosynthetic process"/>
    <property type="evidence" value="ECO:0007669"/>
    <property type="project" value="UniProtKB-UniRule"/>
</dbReference>
<keyword evidence="4 10" id="KW-0812">Transmembrane</keyword>
<dbReference type="NCBIfam" id="TIGR00023">
    <property type="entry name" value="glycerol-3-phosphate 1-O-acyltransferase PlsY"/>
    <property type="match status" value="1"/>
</dbReference>
<comment type="subunit">
    <text evidence="10">Probably interacts with PlsX.</text>
</comment>
<dbReference type="RefSeq" id="WP_078747248.1">
    <property type="nucleotide sequence ID" value="NZ_CP137850.1"/>
</dbReference>
<keyword evidence="2 10" id="KW-0444">Lipid biosynthesis</keyword>
<evidence type="ECO:0000313" key="11">
    <source>
        <dbReference type="EMBL" id="SJZ57976.1"/>
    </source>
</evidence>
<keyword evidence="6 10" id="KW-0443">Lipid metabolism</keyword>
<evidence type="ECO:0000313" key="12">
    <source>
        <dbReference type="Proteomes" id="UP000190389"/>
    </source>
</evidence>
<name>A0A1T4LTN2_9BACT</name>
<dbReference type="AlphaFoldDB" id="A0A1T4LTN2"/>
<feature type="transmembrane region" description="Helical" evidence="10">
    <location>
        <begin position="241"/>
        <end position="270"/>
    </location>
</feature>
<accession>A0A1T4LTN2</accession>
<evidence type="ECO:0000256" key="7">
    <source>
        <dbReference type="ARBA" id="ARBA00023136"/>
    </source>
</evidence>
<feature type="transmembrane region" description="Helical" evidence="10">
    <location>
        <begin position="64"/>
        <end position="90"/>
    </location>
</feature>
<evidence type="ECO:0000256" key="3">
    <source>
        <dbReference type="ARBA" id="ARBA00022679"/>
    </source>
</evidence>
<evidence type="ECO:0000256" key="10">
    <source>
        <dbReference type="HAMAP-Rule" id="MF_01043"/>
    </source>
</evidence>
<dbReference type="SMART" id="SM01207">
    <property type="entry name" value="G3P_acyltransf"/>
    <property type="match status" value="1"/>
</dbReference>
<keyword evidence="7 10" id="KW-0472">Membrane</keyword>
<evidence type="ECO:0000256" key="1">
    <source>
        <dbReference type="ARBA" id="ARBA00022475"/>
    </source>
</evidence>
<dbReference type="EMBL" id="FUXF01000020">
    <property type="protein sequence ID" value="SJZ57976.1"/>
    <property type="molecule type" value="Genomic_DNA"/>
</dbReference>
<comment type="pathway">
    <text evidence="10">Lipid metabolism; phospholipid metabolism.</text>
</comment>
<feature type="transmembrane region" description="Helical" evidence="10">
    <location>
        <begin position="7"/>
        <end position="26"/>
    </location>
</feature>